<dbReference type="InterPro" id="IPR018272">
    <property type="entry name" value="PRANC_domain"/>
</dbReference>
<feature type="repeat" description="ANK" evidence="8">
    <location>
        <begin position="200"/>
        <end position="232"/>
    </location>
</feature>
<accession>A0A1V0QGR3</accession>
<keyword evidence="5" id="KW-0406">Ion transport</keyword>
<evidence type="ECO:0000256" key="2">
    <source>
        <dbReference type="ARBA" id="ARBA00022606"/>
    </source>
</evidence>
<dbReference type="Proteomes" id="UP000319767">
    <property type="component" value="Segment"/>
</dbReference>
<dbReference type="SUPFAM" id="SSF48403">
    <property type="entry name" value="Ankyrin repeat"/>
    <property type="match status" value="1"/>
</dbReference>
<keyword evidence="3" id="KW-0677">Repeat</keyword>
<evidence type="ECO:0000256" key="5">
    <source>
        <dbReference type="ARBA" id="ARBA00023065"/>
    </source>
</evidence>
<dbReference type="Pfam" id="PF12796">
    <property type="entry name" value="Ank_2"/>
    <property type="match status" value="2"/>
</dbReference>
<evidence type="ECO:0000256" key="3">
    <source>
        <dbReference type="ARBA" id="ARBA00022737"/>
    </source>
</evidence>
<organism evidence="10">
    <name type="scientific">Shearwaterpox virus</name>
    <dbReference type="NCBI Taxonomy" id="1974596"/>
    <lineage>
        <taxon>Viruses</taxon>
        <taxon>Varidnaviria</taxon>
        <taxon>Bamfordvirae</taxon>
        <taxon>Nucleocytoviricota</taxon>
        <taxon>Pokkesviricetes</taxon>
        <taxon>Chitovirales</taxon>
        <taxon>Poxviridae</taxon>
        <taxon>Chordopoxvirinae</taxon>
        <taxon>Avipoxvirus</taxon>
        <taxon>Avipoxvirus canarypox</taxon>
        <taxon>Canarypox virus</taxon>
    </lineage>
</organism>
<feature type="repeat" description="ANK" evidence="8">
    <location>
        <begin position="134"/>
        <end position="166"/>
    </location>
</feature>
<name>A0A1V0QGR3_CNPV</name>
<evidence type="ECO:0000256" key="4">
    <source>
        <dbReference type="ARBA" id="ARBA00023043"/>
    </source>
</evidence>
<proteinExistence type="predicted"/>
<dbReference type="PROSITE" id="PS50088">
    <property type="entry name" value="ANK_REPEAT"/>
    <property type="match status" value="6"/>
</dbReference>
<keyword evidence="6" id="KW-0325">Glycoprotein</keyword>
<keyword evidence="2" id="KW-0716">Sensory transduction</keyword>
<evidence type="ECO:0000256" key="6">
    <source>
        <dbReference type="ARBA" id="ARBA00023180"/>
    </source>
</evidence>
<keyword evidence="1" id="KW-0813">Transport</keyword>
<dbReference type="PANTHER" id="PTHR47143:SF1">
    <property type="entry name" value="ION_TRANS DOMAIN-CONTAINING PROTEIN"/>
    <property type="match status" value="1"/>
</dbReference>
<evidence type="ECO:0000256" key="7">
    <source>
        <dbReference type="ARBA" id="ARBA00023303"/>
    </source>
</evidence>
<feature type="repeat" description="ANK" evidence="8">
    <location>
        <begin position="299"/>
        <end position="331"/>
    </location>
</feature>
<dbReference type="InterPro" id="IPR036770">
    <property type="entry name" value="Ankyrin_rpt-contain_sf"/>
</dbReference>
<dbReference type="EMBL" id="KX857215">
    <property type="protein sequence ID" value="ARE67541.1"/>
    <property type="molecule type" value="Genomic_DNA"/>
</dbReference>
<feature type="repeat" description="ANK" evidence="8">
    <location>
        <begin position="36"/>
        <end position="68"/>
    </location>
</feature>
<keyword evidence="4 8" id="KW-0040">ANK repeat</keyword>
<evidence type="ECO:0000256" key="1">
    <source>
        <dbReference type="ARBA" id="ARBA00022448"/>
    </source>
</evidence>
<dbReference type="SMART" id="SM00248">
    <property type="entry name" value="ANK"/>
    <property type="match status" value="8"/>
</dbReference>
<evidence type="ECO:0000256" key="8">
    <source>
        <dbReference type="PROSITE-ProRule" id="PRU00023"/>
    </source>
</evidence>
<dbReference type="GO" id="GO:0034220">
    <property type="term" value="P:monoatomic ion transmembrane transport"/>
    <property type="evidence" value="ECO:0007669"/>
    <property type="project" value="UniProtKB-KW"/>
</dbReference>
<feature type="domain" description="PRANC" evidence="9">
    <location>
        <begin position="413"/>
        <end position="497"/>
    </location>
</feature>
<dbReference type="PROSITE" id="PS50297">
    <property type="entry name" value="ANK_REP_REGION"/>
    <property type="match status" value="6"/>
</dbReference>
<feature type="repeat" description="ANK" evidence="8">
    <location>
        <begin position="167"/>
        <end position="199"/>
    </location>
</feature>
<evidence type="ECO:0000259" key="9">
    <source>
        <dbReference type="Pfam" id="PF09372"/>
    </source>
</evidence>
<dbReference type="GO" id="GO:1902495">
    <property type="term" value="C:transmembrane transporter complex"/>
    <property type="evidence" value="ECO:0007669"/>
    <property type="project" value="TreeGrafter"/>
</dbReference>
<dbReference type="GO" id="GO:0022857">
    <property type="term" value="F:transmembrane transporter activity"/>
    <property type="evidence" value="ECO:0007669"/>
    <property type="project" value="TreeGrafter"/>
</dbReference>
<dbReference type="Gene3D" id="1.25.40.20">
    <property type="entry name" value="Ankyrin repeat-containing domain"/>
    <property type="match status" value="2"/>
</dbReference>
<dbReference type="PANTHER" id="PTHR47143">
    <property type="entry name" value="TRANSIENT RECEPTOR POTENTIAL CATION CHANNEL PROTEIN PAINLESS"/>
    <property type="match status" value="1"/>
</dbReference>
<dbReference type="Pfam" id="PF00023">
    <property type="entry name" value="Ank"/>
    <property type="match status" value="1"/>
</dbReference>
<dbReference type="PRINTS" id="PR01415">
    <property type="entry name" value="ANKYRIN"/>
</dbReference>
<dbReference type="InterPro" id="IPR052076">
    <property type="entry name" value="TRP_cation_channel"/>
</dbReference>
<keyword evidence="7" id="KW-0407">Ion channel</keyword>
<protein>
    <submittedName>
        <fullName evidence="10">SWPV2-ORF289</fullName>
    </submittedName>
</protein>
<dbReference type="InterPro" id="IPR002110">
    <property type="entry name" value="Ankyrin_rpt"/>
</dbReference>
<dbReference type="Pfam" id="PF09372">
    <property type="entry name" value="PRANC"/>
    <property type="match status" value="1"/>
</dbReference>
<feature type="repeat" description="ANK" evidence="8">
    <location>
        <begin position="266"/>
        <end position="298"/>
    </location>
</feature>
<reference evidence="10" key="1">
    <citation type="journal article" date="2017" name="BMC Genomics">
        <title>Genomic characterization of two novel pathogenic avipoxviruses isolated from pacific shearwaters (Ardenna spp.).</title>
        <authorList>
            <person name="Sarker S."/>
            <person name="Das S."/>
            <person name="Lavers J.L."/>
            <person name="Hutton I."/>
            <person name="Helbig K."/>
            <person name="Imbery J."/>
            <person name="Upton C."/>
            <person name="Raidal S.R."/>
        </authorList>
    </citation>
    <scope>NUCLEOTIDE SEQUENCE [LARGE SCALE GENOMIC DNA]</scope>
    <source>
        <strain evidence="10">SWPV-2</strain>
    </source>
</reference>
<evidence type="ECO:0000313" key="10">
    <source>
        <dbReference type="EMBL" id="ARE67541.1"/>
    </source>
</evidence>
<gene>
    <name evidence="10" type="primary">SWPV2-289</name>
</gene>
<sequence length="500" mass="56931">MDNKLSMYNAIMKQNEYEIYMLLNNGKNPNVKITPEGLEPLHKAVEYRNVNITSILLSRGADANSKDISDFGTLHALSMFIGIRDLFNRDKIEDVFTIMNYNYAPLEKDHDTRTLEIANMLLTSKANINMSTIYGSTPLHIAAKYKNNAMIKFLLERGADINVLDSKNNTPLFYSCYYGNTHISKMLIDYGAKINLINNRGHSPLHYAVSSGNEELVKLLLVKNSYINVIDVDHRSVVHKAVIIKNSRILEILLKNKANCNIKDVNGYTALHYACKISDKIFTRILLNHGADPNSKNKFYRTPLYEAIIYGCYDNVEELLSYGADINVIDDEGNTPLSFLHTIDDKSTTAIISHSTINNLCYKKTDYIPLGVEVNNSVIKYNERYSYIKRKCEEEILYLRSVVFHSGYTAELFLKKNTNINLLSKFVKHPKVKNLESNTCFYSSVIKKSIDKATYRSELINNSICVIDSFQIFSVLPDVIKYSILEMLSNEELKILCSSG</sequence>